<feature type="transmembrane region" description="Helical" evidence="2">
    <location>
        <begin position="7"/>
        <end position="30"/>
    </location>
</feature>
<dbReference type="eggNOG" id="ENOG502RZTS">
    <property type="taxonomic scope" value="Eukaryota"/>
</dbReference>
<evidence type="ECO:0000256" key="1">
    <source>
        <dbReference type="SAM" id="MobiDB-lite"/>
    </source>
</evidence>
<dbReference type="OrthoDB" id="2384193at2759"/>
<feature type="compositionally biased region" description="Basic residues" evidence="1">
    <location>
        <begin position="301"/>
        <end position="318"/>
    </location>
</feature>
<dbReference type="Proteomes" id="UP000030669">
    <property type="component" value="Unassembled WGS sequence"/>
</dbReference>
<feature type="transmembrane region" description="Helical" evidence="2">
    <location>
        <begin position="144"/>
        <end position="165"/>
    </location>
</feature>
<feature type="transmembrane region" description="Helical" evidence="2">
    <location>
        <begin position="231"/>
        <end position="249"/>
    </location>
</feature>
<feature type="region of interest" description="Disordered" evidence="1">
    <location>
        <begin position="296"/>
        <end position="329"/>
    </location>
</feature>
<feature type="region of interest" description="Disordered" evidence="1">
    <location>
        <begin position="344"/>
        <end position="384"/>
    </location>
</feature>
<accession>S7RLI6</accession>
<sequence>MSHTSPATYLVWSILSCLLGAFLVFHLWSFDRFKCLKWNSGPYSGAFKRVMTYTYLLSVPMVTMYSLGFCIIKYREGYTFMPDHGIVPTPYQMWPQSEQAAIFPLTLLFAIAWSFEMVTHLEELCFWLFLVNASTTQQDWFRSYYFRTWTVGSVVAVVYMPLVTIFTRGDKLRCEAFTFLAGSLGSLSLTLWFMPILWTFPSFLQNLRNEGADMNTIARLTKFHELNTLRVIFRFIFVVPLLLLGVDGIRPHQHLNESMAVTDVLAMLAAIGCMISSAMTLVIFFPRQIQTEIQVKEAKKTARTARSHARTHSHSHSHSHSDSHSHSGGKATYLLEQNVYELQHPNPWDAGDEQKLPPLSPNRRQPDDVEMAVKGGRLSERNLRKHDQRMSKYNRLVHNYTSPIDLMS</sequence>
<dbReference type="EMBL" id="KB469302">
    <property type="protein sequence ID" value="EPQ55270.1"/>
    <property type="molecule type" value="Genomic_DNA"/>
</dbReference>
<dbReference type="KEGG" id="gtr:GLOTRDRAFT_76607"/>
<keyword evidence="2" id="KW-1133">Transmembrane helix</keyword>
<name>S7RLI6_GLOTA</name>
<keyword evidence="4" id="KW-1185">Reference proteome</keyword>
<dbReference type="GeneID" id="19308622"/>
<dbReference type="RefSeq" id="XP_007866416.1">
    <property type="nucleotide sequence ID" value="XM_007868225.1"/>
</dbReference>
<dbReference type="STRING" id="670483.S7RLI6"/>
<protein>
    <recommendedName>
        <fullName evidence="5">STE3-domain-containing protein</fullName>
    </recommendedName>
</protein>
<dbReference type="AlphaFoldDB" id="S7RLI6"/>
<gene>
    <name evidence="3" type="ORF">GLOTRDRAFT_76607</name>
</gene>
<reference evidence="3 4" key="1">
    <citation type="journal article" date="2012" name="Science">
        <title>The Paleozoic origin of enzymatic lignin decomposition reconstructed from 31 fungal genomes.</title>
        <authorList>
            <person name="Floudas D."/>
            <person name="Binder M."/>
            <person name="Riley R."/>
            <person name="Barry K."/>
            <person name="Blanchette R.A."/>
            <person name="Henrissat B."/>
            <person name="Martinez A.T."/>
            <person name="Otillar R."/>
            <person name="Spatafora J.W."/>
            <person name="Yadav J.S."/>
            <person name="Aerts A."/>
            <person name="Benoit I."/>
            <person name="Boyd A."/>
            <person name="Carlson A."/>
            <person name="Copeland A."/>
            <person name="Coutinho P.M."/>
            <person name="de Vries R.P."/>
            <person name="Ferreira P."/>
            <person name="Findley K."/>
            <person name="Foster B."/>
            <person name="Gaskell J."/>
            <person name="Glotzer D."/>
            <person name="Gorecki P."/>
            <person name="Heitman J."/>
            <person name="Hesse C."/>
            <person name="Hori C."/>
            <person name="Igarashi K."/>
            <person name="Jurgens J.A."/>
            <person name="Kallen N."/>
            <person name="Kersten P."/>
            <person name="Kohler A."/>
            <person name="Kuees U."/>
            <person name="Kumar T.K.A."/>
            <person name="Kuo A."/>
            <person name="LaButti K."/>
            <person name="Larrondo L.F."/>
            <person name="Lindquist E."/>
            <person name="Ling A."/>
            <person name="Lombard V."/>
            <person name="Lucas S."/>
            <person name="Lundell T."/>
            <person name="Martin R."/>
            <person name="McLaughlin D.J."/>
            <person name="Morgenstern I."/>
            <person name="Morin E."/>
            <person name="Murat C."/>
            <person name="Nagy L.G."/>
            <person name="Nolan M."/>
            <person name="Ohm R.A."/>
            <person name="Patyshakuliyeva A."/>
            <person name="Rokas A."/>
            <person name="Ruiz-Duenas F.J."/>
            <person name="Sabat G."/>
            <person name="Salamov A."/>
            <person name="Samejima M."/>
            <person name="Schmutz J."/>
            <person name="Slot J.C."/>
            <person name="St John F."/>
            <person name="Stenlid J."/>
            <person name="Sun H."/>
            <person name="Sun S."/>
            <person name="Syed K."/>
            <person name="Tsang A."/>
            <person name="Wiebenga A."/>
            <person name="Young D."/>
            <person name="Pisabarro A."/>
            <person name="Eastwood D.C."/>
            <person name="Martin F."/>
            <person name="Cullen D."/>
            <person name="Grigoriev I.V."/>
            <person name="Hibbett D.S."/>
        </authorList>
    </citation>
    <scope>NUCLEOTIDE SEQUENCE [LARGE SCALE GENOMIC DNA]</scope>
    <source>
        <strain evidence="3 4">ATCC 11539</strain>
    </source>
</reference>
<feature type="transmembrane region" description="Helical" evidence="2">
    <location>
        <begin position="261"/>
        <end position="285"/>
    </location>
</feature>
<evidence type="ECO:0000313" key="3">
    <source>
        <dbReference type="EMBL" id="EPQ55270.1"/>
    </source>
</evidence>
<evidence type="ECO:0000256" key="2">
    <source>
        <dbReference type="SAM" id="Phobius"/>
    </source>
</evidence>
<proteinExistence type="predicted"/>
<feature type="transmembrane region" description="Helical" evidence="2">
    <location>
        <begin position="177"/>
        <end position="198"/>
    </location>
</feature>
<evidence type="ECO:0000313" key="4">
    <source>
        <dbReference type="Proteomes" id="UP000030669"/>
    </source>
</evidence>
<organism evidence="3 4">
    <name type="scientific">Gloeophyllum trabeum (strain ATCC 11539 / FP-39264 / Madison 617)</name>
    <name type="common">Brown rot fungus</name>
    <dbReference type="NCBI Taxonomy" id="670483"/>
    <lineage>
        <taxon>Eukaryota</taxon>
        <taxon>Fungi</taxon>
        <taxon>Dikarya</taxon>
        <taxon>Basidiomycota</taxon>
        <taxon>Agaricomycotina</taxon>
        <taxon>Agaricomycetes</taxon>
        <taxon>Gloeophyllales</taxon>
        <taxon>Gloeophyllaceae</taxon>
        <taxon>Gloeophyllum</taxon>
    </lineage>
</organism>
<evidence type="ECO:0008006" key="5">
    <source>
        <dbReference type="Google" id="ProtNLM"/>
    </source>
</evidence>
<dbReference type="HOGENOM" id="CLU_027213_0_0_1"/>
<keyword evidence="2" id="KW-0472">Membrane</keyword>
<dbReference type="OMA" id="SVQQDWF"/>
<feature type="transmembrane region" description="Helical" evidence="2">
    <location>
        <begin position="100"/>
        <end position="121"/>
    </location>
</feature>
<feature type="transmembrane region" description="Helical" evidence="2">
    <location>
        <begin position="50"/>
        <end position="72"/>
    </location>
</feature>
<keyword evidence="2" id="KW-0812">Transmembrane</keyword>